<dbReference type="AlphaFoldDB" id="A0ABD5YWC5"/>
<dbReference type="Pfam" id="PF01547">
    <property type="entry name" value="SBP_bac_1"/>
    <property type="match status" value="1"/>
</dbReference>
<organism evidence="1 2">
    <name type="scientific">Halocatena marina</name>
    <dbReference type="NCBI Taxonomy" id="2934937"/>
    <lineage>
        <taxon>Archaea</taxon>
        <taxon>Methanobacteriati</taxon>
        <taxon>Methanobacteriota</taxon>
        <taxon>Stenosarchaea group</taxon>
        <taxon>Halobacteria</taxon>
        <taxon>Halobacteriales</taxon>
        <taxon>Natronomonadaceae</taxon>
        <taxon>Halocatena</taxon>
    </lineage>
</organism>
<dbReference type="InterPro" id="IPR006059">
    <property type="entry name" value="SBP"/>
</dbReference>
<dbReference type="Proteomes" id="UP001596417">
    <property type="component" value="Unassembled WGS sequence"/>
</dbReference>
<accession>A0ABD5YWC5</accession>
<dbReference type="PANTHER" id="PTHR43649:SF12">
    <property type="entry name" value="DIACETYLCHITOBIOSE BINDING PROTEIN DASA"/>
    <property type="match status" value="1"/>
</dbReference>
<name>A0ABD5YWC5_9EURY</name>
<evidence type="ECO:0000313" key="2">
    <source>
        <dbReference type="Proteomes" id="UP001596417"/>
    </source>
</evidence>
<dbReference type="PANTHER" id="PTHR43649">
    <property type="entry name" value="ARABINOSE-BINDING PROTEIN-RELATED"/>
    <property type="match status" value="1"/>
</dbReference>
<evidence type="ECO:0000313" key="1">
    <source>
        <dbReference type="EMBL" id="MFC7192536.1"/>
    </source>
</evidence>
<gene>
    <name evidence="1" type="ORF">ACFQL7_23810</name>
</gene>
<reference evidence="1 2" key="1">
    <citation type="journal article" date="2019" name="Int. J. Syst. Evol. Microbiol.">
        <title>The Global Catalogue of Microorganisms (GCM) 10K type strain sequencing project: providing services to taxonomists for standard genome sequencing and annotation.</title>
        <authorList>
            <consortium name="The Broad Institute Genomics Platform"/>
            <consortium name="The Broad Institute Genome Sequencing Center for Infectious Disease"/>
            <person name="Wu L."/>
            <person name="Ma J."/>
        </authorList>
    </citation>
    <scope>NUCLEOTIDE SEQUENCE [LARGE SCALE GENOMIC DNA]</scope>
    <source>
        <strain evidence="1 2">RDMS1</strain>
    </source>
</reference>
<proteinExistence type="predicted"/>
<keyword evidence="2" id="KW-1185">Reference proteome</keyword>
<dbReference type="RefSeq" id="WP_390206761.1">
    <property type="nucleotide sequence ID" value="NZ_JBHTAX010000005.1"/>
</dbReference>
<dbReference type="InterPro" id="IPR050490">
    <property type="entry name" value="Bact_solute-bd_prot1"/>
</dbReference>
<protein>
    <submittedName>
        <fullName evidence="1">Extracellular solute-binding protein</fullName>
    </submittedName>
</protein>
<dbReference type="Gene3D" id="3.40.190.10">
    <property type="entry name" value="Periplasmic binding protein-like II"/>
    <property type="match status" value="1"/>
</dbReference>
<dbReference type="SUPFAM" id="SSF53850">
    <property type="entry name" value="Periplasmic binding protein-like II"/>
    <property type="match status" value="1"/>
</dbReference>
<comment type="caution">
    <text evidence="1">The sequence shown here is derived from an EMBL/GenBank/DDBJ whole genome shotgun (WGS) entry which is preliminary data.</text>
</comment>
<dbReference type="EMBL" id="JBHTAX010000005">
    <property type="protein sequence ID" value="MFC7192536.1"/>
    <property type="molecule type" value="Genomic_DNA"/>
</dbReference>
<sequence length="307" mass="34082">MPTALCLSRPFVARMDHFKAAGLSPEDDFPPKNYNHLVQVATQLQEDGPADYGYQIFGDQGDITDETLAMWTTAEGGADGLFLAPDWSDVNFDNAVWKEWFRKYVDIFQKHELSHPNSPSMSDEQSVQLLIDGKVSMMQFNSLSHGMFLSRAPDMIKDGTIQYGPMWKGAANNRGAYFIYAAGIMGAPKGVGQDEWAKKQAAGKQFINFMLTDEFQKELHTFTGGAPVNKNVWPEIKGASHRLGETMITTAEDTIAEVGWSSHPQHLTAMMGDTPPILQNAIRGKTSPEKALDEAAKRARQQIDFSM</sequence>